<reference evidence="1" key="1">
    <citation type="journal article" date="2023" name="Plant J.">
        <title>Genome sequences and population genomics provide insights into the demographic history, inbreeding, and mutation load of two 'living fossil' tree species of Dipteronia.</title>
        <authorList>
            <person name="Feng Y."/>
            <person name="Comes H.P."/>
            <person name="Chen J."/>
            <person name="Zhu S."/>
            <person name="Lu R."/>
            <person name="Zhang X."/>
            <person name="Li P."/>
            <person name="Qiu J."/>
            <person name="Olsen K.M."/>
            <person name="Qiu Y."/>
        </authorList>
    </citation>
    <scope>NUCLEOTIDE SEQUENCE</scope>
    <source>
        <strain evidence="1">NBL</strain>
    </source>
</reference>
<organism evidence="1 2">
    <name type="scientific">Dipteronia sinensis</name>
    <dbReference type="NCBI Taxonomy" id="43782"/>
    <lineage>
        <taxon>Eukaryota</taxon>
        <taxon>Viridiplantae</taxon>
        <taxon>Streptophyta</taxon>
        <taxon>Embryophyta</taxon>
        <taxon>Tracheophyta</taxon>
        <taxon>Spermatophyta</taxon>
        <taxon>Magnoliopsida</taxon>
        <taxon>eudicotyledons</taxon>
        <taxon>Gunneridae</taxon>
        <taxon>Pentapetalae</taxon>
        <taxon>rosids</taxon>
        <taxon>malvids</taxon>
        <taxon>Sapindales</taxon>
        <taxon>Sapindaceae</taxon>
        <taxon>Hippocastanoideae</taxon>
        <taxon>Acereae</taxon>
        <taxon>Dipteronia</taxon>
    </lineage>
</organism>
<dbReference type="EMBL" id="JANJYJ010000005">
    <property type="protein sequence ID" value="KAK3210483.1"/>
    <property type="molecule type" value="Genomic_DNA"/>
</dbReference>
<evidence type="ECO:0000313" key="1">
    <source>
        <dbReference type="EMBL" id="KAK3210483.1"/>
    </source>
</evidence>
<name>A0AAE0ABI9_9ROSI</name>
<dbReference type="AlphaFoldDB" id="A0AAE0ABI9"/>
<evidence type="ECO:0000313" key="2">
    <source>
        <dbReference type="Proteomes" id="UP001281410"/>
    </source>
</evidence>
<sequence length="225" mass="25159">MFVFKMPVGVAQKIEKTEHSFMFSTEDSSLWKRVVCAKYGIEEERLIWDWQSSNATSFFVKVVANLLKLDSHSAKVIKEGIKVVIGCGSKVRFWHEVMMDSVPLKISFPRVFALATDKEGAKRRALFKRLIWSNSDLLGGSNTGKGSKEMLITILLNIKDLCVDSGQRKPGSATVGGVLRETNGAIWSSVMEWLFTLDQELLTLDNLAKMGSGRMGDFVEWGDIS</sequence>
<accession>A0AAE0ABI9</accession>
<gene>
    <name evidence="1" type="ORF">Dsin_015189</name>
</gene>
<keyword evidence="2" id="KW-1185">Reference proteome</keyword>
<dbReference type="Proteomes" id="UP001281410">
    <property type="component" value="Unassembled WGS sequence"/>
</dbReference>
<proteinExistence type="predicted"/>
<comment type="caution">
    <text evidence="1">The sequence shown here is derived from an EMBL/GenBank/DDBJ whole genome shotgun (WGS) entry which is preliminary data.</text>
</comment>
<protein>
    <submittedName>
        <fullName evidence="1">Uncharacterized protein</fullName>
    </submittedName>
</protein>